<dbReference type="Proteomes" id="UP001207468">
    <property type="component" value="Unassembled WGS sequence"/>
</dbReference>
<evidence type="ECO:0000313" key="2">
    <source>
        <dbReference type="Proteomes" id="UP001207468"/>
    </source>
</evidence>
<name>A0ACC0TV68_9AGAM</name>
<organism evidence="1 2">
    <name type="scientific">Russula earlei</name>
    <dbReference type="NCBI Taxonomy" id="71964"/>
    <lineage>
        <taxon>Eukaryota</taxon>
        <taxon>Fungi</taxon>
        <taxon>Dikarya</taxon>
        <taxon>Basidiomycota</taxon>
        <taxon>Agaricomycotina</taxon>
        <taxon>Agaricomycetes</taxon>
        <taxon>Russulales</taxon>
        <taxon>Russulaceae</taxon>
        <taxon>Russula</taxon>
    </lineage>
</organism>
<dbReference type="EMBL" id="JAGFNK010000475">
    <property type="protein sequence ID" value="KAI9449778.1"/>
    <property type="molecule type" value="Genomic_DNA"/>
</dbReference>
<proteinExistence type="predicted"/>
<protein>
    <submittedName>
        <fullName evidence="1">Piwi-domain-containing protein</fullName>
    </submittedName>
</protein>
<keyword evidence="2" id="KW-1185">Reference proteome</keyword>
<evidence type="ECO:0000313" key="1">
    <source>
        <dbReference type="EMBL" id="KAI9449778.1"/>
    </source>
</evidence>
<sequence>MQSQTQSGVPAVRQYGTSGKPVKVVANMFSIKSLPTQTIYHYDVVIAPLVERPGRDVDLNIRRGHEIVHRLQSMTEPSVFNPRAFFDGKKNLFSVGPLKMQGDAAEFVVSMADAPQPPGSTRGQFRVRLTKVNAINISRRANEVFSGGSDVSQIAVTFLQIVVRQAPMLKTNTFNNRSVFTPSNKKSLSGGFNIWNGFFQSVRPTLQGLVINVDVSHAIVYEEAPVLEWACTFLSKFASRRQRVQVQDLERLAEGDIKLLKTVLKGVRVTVSVPAGRRLARPIKDLVLNVGNYQFMQGEQETTINDYYDEKYGYRLRYPRLFGICVNVQQKIIVPAEICTISGGQMFKKMLMPEMMSEVLQQVTKNPRERLEAIERGVSGDFLDYKNSPFFSQIGMQVDPRPVETPARLLPPPDIQYQGSIVNLSTQAEKGTHGTWNVVRRQFFRPAPRCLWTVVSFAPQYFPLSSVEQSVGLLRQCCEKLGMSLLVVGGRAASAAGGVERALEEALSQLEATISTLGLKQRPPCLVLVVLPDSAAAQRKAVKAWGDVARQVATQCVKTMKFKNVNDQYCNNVALKINVKLGGINSYPIGQIYTGLNKEPTMIVGADVTHPGSGIRDRPSIASLVSSFDITFSRYAAFTRVQAPRVEVIEELEDMFLLALRYFHHVNRVAPRRIIFYRDGVSEGEYETVEEIEIKTLSDAWNRFAEYPESGIPKGIPIPLTFIVVGKRHHLRFFQGPGPNIKDKTGNVFGGLVVDRDVTSPHKPDFYLQSHPGLKGTSRPSHYIVLYNKLGFSIDIVQQISYFLCHAYARCTRSVSIPAPVYYADIVCSRAAFYLEESLGYSDFGSGTSFDLDAWKRGFNAPGPQSMYFI</sequence>
<reference evidence="1" key="1">
    <citation type="submission" date="2021-03" db="EMBL/GenBank/DDBJ databases">
        <title>Evolutionary priming and transition to the ectomycorrhizal habit in an iconic lineage of mushroom-forming fungi: is preadaptation a requirement?</title>
        <authorList>
            <consortium name="DOE Joint Genome Institute"/>
            <person name="Looney B.P."/>
            <person name="Miyauchi S."/>
            <person name="Morin E."/>
            <person name="Drula E."/>
            <person name="Courty P.E."/>
            <person name="Chicoki N."/>
            <person name="Fauchery L."/>
            <person name="Kohler A."/>
            <person name="Kuo A."/>
            <person name="LaButti K."/>
            <person name="Pangilinan J."/>
            <person name="Lipzen A."/>
            <person name="Riley R."/>
            <person name="Andreopoulos W."/>
            <person name="He G."/>
            <person name="Johnson J."/>
            <person name="Barry K.W."/>
            <person name="Grigoriev I.V."/>
            <person name="Nagy L."/>
            <person name="Hibbett D."/>
            <person name="Henrissat B."/>
            <person name="Matheny P.B."/>
            <person name="Labbe J."/>
            <person name="Martin A.F."/>
        </authorList>
    </citation>
    <scope>NUCLEOTIDE SEQUENCE</scope>
    <source>
        <strain evidence="1">BPL698</strain>
    </source>
</reference>
<gene>
    <name evidence="1" type="ORF">F5148DRAFT_1245824</name>
</gene>
<accession>A0ACC0TV68</accession>
<comment type="caution">
    <text evidence="1">The sequence shown here is derived from an EMBL/GenBank/DDBJ whole genome shotgun (WGS) entry which is preliminary data.</text>
</comment>